<name>A0A2R4XF44_9BURK</name>
<dbReference type="InterPro" id="IPR006091">
    <property type="entry name" value="Acyl-CoA_Oxase/DH_mid-dom"/>
</dbReference>
<dbReference type="InterPro" id="IPR009075">
    <property type="entry name" value="AcylCo_DH/oxidase_C"/>
</dbReference>
<keyword evidence="4" id="KW-0274">FAD</keyword>
<feature type="domain" description="Acyl-CoA dehydrogenase/oxidase C-terminal" evidence="6">
    <location>
        <begin position="614"/>
        <end position="764"/>
    </location>
</feature>
<dbReference type="InterPro" id="IPR013786">
    <property type="entry name" value="AcylCoA_DH/ox_N"/>
</dbReference>
<dbReference type="Pfam" id="PF00441">
    <property type="entry name" value="Acyl-CoA_dh_1"/>
    <property type="match status" value="2"/>
</dbReference>
<keyword evidence="5" id="KW-0560">Oxidoreductase</keyword>
<feature type="domain" description="Acyl-CoA dehydrogenase/oxidase N-terminal" evidence="8">
    <location>
        <begin position="396"/>
        <end position="503"/>
    </location>
</feature>
<dbReference type="GO" id="GO:0005886">
    <property type="term" value="C:plasma membrane"/>
    <property type="evidence" value="ECO:0007669"/>
    <property type="project" value="TreeGrafter"/>
</dbReference>
<dbReference type="PANTHER" id="PTHR43292">
    <property type="entry name" value="ACYL-COA DEHYDROGENASE"/>
    <property type="match status" value="1"/>
</dbReference>
<dbReference type="OrthoDB" id="9770681at2"/>
<evidence type="ECO:0000313" key="10">
    <source>
        <dbReference type="Proteomes" id="UP000244571"/>
    </source>
</evidence>
<proteinExistence type="inferred from homology"/>
<accession>A0A2R4XF44</accession>
<feature type="domain" description="Acyl-CoA dehydrogenase/oxidase C-terminal" evidence="6">
    <location>
        <begin position="229"/>
        <end position="363"/>
    </location>
</feature>
<dbReference type="SUPFAM" id="SSF56645">
    <property type="entry name" value="Acyl-CoA dehydrogenase NM domain-like"/>
    <property type="match status" value="2"/>
</dbReference>
<dbReference type="SUPFAM" id="SSF47203">
    <property type="entry name" value="Acyl-CoA dehydrogenase C-terminal domain-like"/>
    <property type="match status" value="2"/>
</dbReference>
<feature type="domain" description="Acyl-CoA dehydrogenase/oxidase N-terminal" evidence="8">
    <location>
        <begin position="4"/>
        <end position="115"/>
    </location>
</feature>
<sequence>MLDTEFQEAFRDSAKDLIGRHDNMARCRQKPQNPAVDRKVWAEVAEAGWFSLLVPEEAGGLGRNLADLSVIAQQAGEQLFAEPYLAGSVQIVQALLGAPAGALRDELLERAMAGELVAGLAWQETLGQLEITDPVVTATRQGEELVLSGTKRLVGPVEGADGWLLVAHTDDGQGALIWVAAEDKPQRKDYPQVDGSVLSDLVFDGVKVPANRVIMAGDGTLQNVNRANDMTRLMAAAELVGVMRRAFDMTVDYMKVRKQFGKPIASFQALKHRAVHAWVEIQVASAALNDAIATAQADGSDAVLARQASRAKARCSAAALSITRQCIQFHGAIGYTDEYDIGLYLKRAMVLSAWLGNASTHRARYLELTPALSDAVQEVVDVEIPQDQDWNAMSDRDFRNMLRTFYRRNYPENLRNIQRRLTWEEVRDWTMTLSRQGWIAPGWPKEFGGMGLSPEKLLAYVEEQENYGVARTIDQGVIMVGPLLIKYGTPEQHAEFLPKMLNAEHRWSQGYSEPNAGSDLASLKTSAVLDGDEFIVNGQKIWTTMAHSSNYIFALVRTDNNAKKQAGISFLLIDLDSPGITVRPIKDIAGHTEFCEVFFENVRVPVRNLVGEVNQGWTMAKALLGFERIFLGSPKQGRYALSQLNALARERDLFKDPVFRAKYAELLMDVDDQAAAYSEFAEYIKRGDNLPPSVSLLKVWGTQAYQRVCQALMEAAQESGSVDAAYDTDVSSLNPPAILFNSIPSTIYGGSTEVQCEILARAVLGITE</sequence>
<dbReference type="InterPro" id="IPR052161">
    <property type="entry name" value="Mycobact_Acyl-CoA_DH"/>
</dbReference>
<dbReference type="Gene3D" id="1.20.140.10">
    <property type="entry name" value="Butyryl-CoA Dehydrogenase, subunit A, domain 3"/>
    <property type="match status" value="2"/>
</dbReference>
<reference evidence="9 10" key="1">
    <citation type="submission" date="2018-04" db="EMBL/GenBank/DDBJ databases">
        <title>Bordetella sp. HZ20 isolated from seawater.</title>
        <authorList>
            <person name="Sun C."/>
        </authorList>
    </citation>
    <scope>NUCLEOTIDE SEQUENCE [LARGE SCALE GENOMIC DNA]</scope>
    <source>
        <strain evidence="9 10">HZ20</strain>
    </source>
</reference>
<evidence type="ECO:0000256" key="1">
    <source>
        <dbReference type="ARBA" id="ARBA00001974"/>
    </source>
</evidence>
<evidence type="ECO:0000259" key="7">
    <source>
        <dbReference type="Pfam" id="PF02770"/>
    </source>
</evidence>
<dbReference type="InterPro" id="IPR009100">
    <property type="entry name" value="AcylCoA_DH/oxidase_NM_dom_sf"/>
</dbReference>
<feature type="domain" description="Acyl-CoA oxidase/dehydrogenase middle" evidence="7">
    <location>
        <begin position="510"/>
        <end position="602"/>
    </location>
</feature>
<dbReference type="AlphaFoldDB" id="A0A2R4XF44"/>
<dbReference type="CDD" id="cd00567">
    <property type="entry name" value="ACAD"/>
    <property type="match status" value="1"/>
</dbReference>
<dbReference type="InterPro" id="IPR046373">
    <property type="entry name" value="Acyl-CoA_Oxase/DH_mid-dom_sf"/>
</dbReference>
<organism evidence="9 10">
    <name type="scientific">Orrella marina</name>
    <dbReference type="NCBI Taxonomy" id="2163011"/>
    <lineage>
        <taxon>Bacteria</taxon>
        <taxon>Pseudomonadati</taxon>
        <taxon>Pseudomonadota</taxon>
        <taxon>Betaproteobacteria</taxon>
        <taxon>Burkholderiales</taxon>
        <taxon>Alcaligenaceae</taxon>
        <taxon>Orrella</taxon>
    </lineage>
</organism>
<dbReference type="Pfam" id="PF02771">
    <property type="entry name" value="Acyl-CoA_dh_N"/>
    <property type="match status" value="2"/>
</dbReference>
<dbReference type="RefSeq" id="WP_108619877.1">
    <property type="nucleotide sequence ID" value="NZ_CP028901.1"/>
</dbReference>
<dbReference type="InterPro" id="IPR036250">
    <property type="entry name" value="AcylCo_DH-like_C"/>
</dbReference>
<evidence type="ECO:0000256" key="2">
    <source>
        <dbReference type="ARBA" id="ARBA00009347"/>
    </source>
</evidence>
<keyword evidence="3" id="KW-0285">Flavoprotein</keyword>
<dbReference type="EMBL" id="CP028901">
    <property type="protein sequence ID" value="AWB32436.1"/>
    <property type="molecule type" value="Genomic_DNA"/>
</dbReference>
<comment type="cofactor">
    <cofactor evidence="1">
        <name>FAD</name>
        <dbReference type="ChEBI" id="CHEBI:57692"/>
    </cofactor>
</comment>
<evidence type="ECO:0000259" key="8">
    <source>
        <dbReference type="Pfam" id="PF02771"/>
    </source>
</evidence>
<dbReference type="Proteomes" id="UP000244571">
    <property type="component" value="Chromosome"/>
</dbReference>
<dbReference type="Pfam" id="PF02770">
    <property type="entry name" value="Acyl-CoA_dh_M"/>
    <property type="match status" value="1"/>
</dbReference>
<dbReference type="Gene3D" id="2.40.110.10">
    <property type="entry name" value="Butyryl-CoA Dehydrogenase, subunit A, domain 2"/>
    <property type="match status" value="2"/>
</dbReference>
<dbReference type="PANTHER" id="PTHR43292:SF3">
    <property type="entry name" value="ACYL-COA DEHYDROGENASE FADE29"/>
    <property type="match status" value="1"/>
</dbReference>
<dbReference type="KEGG" id="boz:DBV39_00480"/>
<comment type="similarity">
    <text evidence="2">Belongs to the acyl-CoA dehydrogenase family.</text>
</comment>
<protein>
    <submittedName>
        <fullName evidence="9">Acyl-CoA dehydrogenase</fullName>
    </submittedName>
</protein>
<evidence type="ECO:0000256" key="3">
    <source>
        <dbReference type="ARBA" id="ARBA00022630"/>
    </source>
</evidence>
<dbReference type="FunFam" id="2.40.110.10:FF:000011">
    <property type="entry name" value="Acyl-CoA dehydrogenase FadE34"/>
    <property type="match status" value="1"/>
</dbReference>
<evidence type="ECO:0000256" key="4">
    <source>
        <dbReference type="ARBA" id="ARBA00022827"/>
    </source>
</evidence>
<evidence type="ECO:0000313" key="9">
    <source>
        <dbReference type="EMBL" id="AWB32436.1"/>
    </source>
</evidence>
<dbReference type="GO" id="GO:0050660">
    <property type="term" value="F:flavin adenine dinucleotide binding"/>
    <property type="evidence" value="ECO:0007669"/>
    <property type="project" value="InterPro"/>
</dbReference>
<keyword evidence="10" id="KW-1185">Reference proteome</keyword>
<evidence type="ECO:0000256" key="5">
    <source>
        <dbReference type="ARBA" id="ARBA00023002"/>
    </source>
</evidence>
<dbReference type="Gene3D" id="1.10.540.10">
    <property type="entry name" value="Acyl-CoA dehydrogenase/oxidase, N-terminal domain"/>
    <property type="match status" value="2"/>
</dbReference>
<gene>
    <name evidence="9" type="ORF">DBV39_00480</name>
</gene>
<dbReference type="GO" id="GO:0016627">
    <property type="term" value="F:oxidoreductase activity, acting on the CH-CH group of donors"/>
    <property type="evidence" value="ECO:0007669"/>
    <property type="project" value="InterPro"/>
</dbReference>
<dbReference type="InterPro" id="IPR037069">
    <property type="entry name" value="AcylCoA_DH/ox_N_sf"/>
</dbReference>
<evidence type="ECO:0000259" key="6">
    <source>
        <dbReference type="Pfam" id="PF00441"/>
    </source>
</evidence>